<organism evidence="2 3">
    <name type="scientific">Myroides marinus</name>
    <dbReference type="NCBI Taxonomy" id="703342"/>
    <lineage>
        <taxon>Bacteria</taxon>
        <taxon>Pseudomonadati</taxon>
        <taxon>Bacteroidota</taxon>
        <taxon>Flavobacteriia</taxon>
        <taxon>Flavobacteriales</taxon>
        <taxon>Flavobacteriaceae</taxon>
        <taxon>Myroides</taxon>
    </lineage>
</organism>
<dbReference type="Pfam" id="PF14322">
    <property type="entry name" value="SusD-like_3"/>
    <property type="match status" value="1"/>
</dbReference>
<keyword evidence="3" id="KW-1185">Reference proteome</keyword>
<evidence type="ECO:0000313" key="3">
    <source>
        <dbReference type="Proteomes" id="UP000076630"/>
    </source>
</evidence>
<comment type="caution">
    <text evidence="2">The sequence shown here is derived from an EMBL/GenBank/DDBJ whole genome shotgun (WGS) entry which is preliminary data.</text>
</comment>
<dbReference type="InterPro" id="IPR033985">
    <property type="entry name" value="SusD-like_N"/>
</dbReference>
<dbReference type="RefSeq" id="WP_038987616.1">
    <property type="nucleotide sequence ID" value="NZ_JWJO01000055.1"/>
</dbReference>
<dbReference type="OrthoDB" id="621570at2"/>
<dbReference type="SUPFAM" id="SSF48452">
    <property type="entry name" value="TPR-like"/>
    <property type="match status" value="1"/>
</dbReference>
<reference evidence="2 3" key="1">
    <citation type="submission" date="2016-01" db="EMBL/GenBank/DDBJ databases">
        <title>Whole genome sequencing of Myroides marinus L41.</title>
        <authorList>
            <person name="Hong K.W."/>
        </authorList>
    </citation>
    <scope>NUCLEOTIDE SEQUENCE [LARGE SCALE GENOMIC DNA]</scope>
    <source>
        <strain evidence="2 3">L41</strain>
    </source>
</reference>
<dbReference type="AlphaFoldDB" id="A0A164A1U3"/>
<feature type="domain" description="SusD-like N-terminal" evidence="1">
    <location>
        <begin position="86"/>
        <end position="226"/>
    </location>
</feature>
<dbReference type="PROSITE" id="PS51257">
    <property type="entry name" value="PROKAR_LIPOPROTEIN"/>
    <property type="match status" value="1"/>
</dbReference>
<gene>
    <name evidence="2" type="ORF">AV926_06325</name>
</gene>
<sequence length="453" mass="52114">MKNIFYSSMLVISILLFQSCEDTIKIGLPTDQINTENVFKDKRSATAALADLYISLREASLFSGNSQGIGTSLGLYTDELEPIFSFPGSDDIQLFNNSLDPTRYVISTLWSTSYSNIYAINSFINGVTNSDGITSEEKELLLAQAYVLRAMYYQTLTQIYGDIPYTTSTNYKANTKIIKTPALEVLKLIEQDLLKAIEALSYSDGSSNKYYPNKAVAELILAKNYLLQKRYEKAEFYSKLVMDNPQYSIETDPSKVFKNSAKSTLWQIANSTAIAATYEASNYIMIFSDWSYKLNPALLNSFENNDLRKQLWIKEFEDTGSLYAYKYKNRRNNSDECSILFRIEEAYFILSEALIYQNREKEAIPYLNIVRQRANLLALPNTLDKQQTLEAMLKESQKEFFLEHGRRFFDLKRNNKLSLLKPSKPNWQDKHALFPYPDKEILINPNLNPQNDY</sequence>
<dbReference type="Gene3D" id="1.25.40.390">
    <property type="match status" value="1"/>
</dbReference>
<name>A0A164A1U3_9FLAO</name>
<dbReference type="CDD" id="cd08977">
    <property type="entry name" value="SusD"/>
    <property type="match status" value="1"/>
</dbReference>
<evidence type="ECO:0000259" key="1">
    <source>
        <dbReference type="Pfam" id="PF14322"/>
    </source>
</evidence>
<dbReference type="Proteomes" id="UP000076630">
    <property type="component" value="Unassembled WGS sequence"/>
</dbReference>
<protein>
    <recommendedName>
        <fullName evidence="1">SusD-like N-terminal domain-containing protein</fullName>
    </recommendedName>
</protein>
<proteinExistence type="predicted"/>
<evidence type="ECO:0000313" key="2">
    <source>
        <dbReference type="EMBL" id="KZE82848.1"/>
    </source>
</evidence>
<accession>A0A164A1U3</accession>
<dbReference type="InterPro" id="IPR011990">
    <property type="entry name" value="TPR-like_helical_dom_sf"/>
</dbReference>
<dbReference type="EMBL" id="LQNU01000042">
    <property type="protein sequence ID" value="KZE82848.1"/>
    <property type="molecule type" value="Genomic_DNA"/>
</dbReference>